<feature type="transmembrane region" description="Helical" evidence="8">
    <location>
        <begin position="21"/>
        <end position="39"/>
    </location>
</feature>
<dbReference type="Proteomes" id="UP000176997">
    <property type="component" value="Unassembled WGS sequence"/>
</dbReference>
<dbReference type="PROSITE" id="PS51782">
    <property type="entry name" value="LYSM"/>
    <property type="match status" value="1"/>
</dbReference>
<dbReference type="Pfam" id="PF01476">
    <property type="entry name" value="LysM"/>
    <property type="match status" value="1"/>
</dbReference>
<dbReference type="GO" id="GO:0005886">
    <property type="term" value="C:plasma membrane"/>
    <property type="evidence" value="ECO:0007669"/>
    <property type="project" value="UniProtKB-SubCell"/>
</dbReference>
<organism evidence="10 11">
    <name type="scientific">Candidatus Yonathbacteria bacterium RIFCSPHIGHO2_01_FULL_51_10</name>
    <dbReference type="NCBI Taxonomy" id="1802723"/>
    <lineage>
        <taxon>Bacteria</taxon>
        <taxon>Candidatus Yonathiibacteriota</taxon>
    </lineage>
</organism>
<dbReference type="InterPro" id="IPR036779">
    <property type="entry name" value="LysM_dom_sf"/>
</dbReference>
<evidence type="ECO:0000256" key="8">
    <source>
        <dbReference type="SAM" id="Phobius"/>
    </source>
</evidence>
<dbReference type="InterPro" id="IPR018392">
    <property type="entry name" value="LysM"/>
</dbReference>
<evidence type="ECO:0000256" key="7">
    <source>
        <dbReference type="ARBA" id="ARBA00023136"/>
    </source>
</evidence>
<feature type="transmembrane region" description="Helical" evidence="8">
    <location>
        <begin position="190"/>
        <end position="206"/>
    </location>
</feature>
<keyword evidence="3" id="KW-0328">Glycosyltransferase</keyword>
<evidence type="ECO:0000256" key="4">
    <source>
        <dbReference type="ARBA" id="ARBA00022679"/>
    </source>
</evidence>
<comment type="subcellular location">
    <subcellularLocation>
        <location evidence="1">Cell membrane</location>
        <topology evidence="1">Multi-pass membrane protein</topology>
    </subcellularLocation>
</comment>
<dbReference type="Pfam" id="PF13231">
    <property type="entry name" value="PMT_2"/>
    <property type="match status" value="1"/>
</dbReference>
<dbReference type="PANTHER" id="PTHR33908">
    <property type="entry name" value="MANNOSYLTRANSFERASE YKCB-RELATED"/>
    <property type="match status" value="1"/>
</dbReference>
<keyword evidence="5 8" id="KW-0812">Transmembrane</keyword>
<evidence type="ECO:0000256" key="5">
    <source>
        <dbReference type="ARBA" id="ARBA00022692"/>
    </source>
</evidence>
<evidence type="ECO:0000259" key="9">
    <source>
        <dbReference type="PROSITE" id="PS51782"/>
    </source>
</evidence>
<feature type="transmembrane region" description="Helical" evidence="8">
    <location>
        <begin position="363"/>
        <end position="383"/>
    </location>
</feature>
<evidence type="ECO:0000256" key="6">
    <source>
        <dbReference type="ARBA" id="ARBA00022989"/>
    </source>
</evidence>
<feature type="transmembrane region" description="Helical" evidence="8">
    <location>
        <begin position="227"/>
        <end position="246"/>
    </location>
</feature>
<keyword evidence="6 8" id="KW-1133">Transmembrane helix</keyword>
<feature type="transmembrane region" description="Helical" evidence="8">
    <location>
        <begin position="93"/>
        <end position="113"/>
    </location>
</feature>
<keyword evidence="4" id="KW-0808">Transferase</keyword>
<evidence type="ECO:0000256" key="1">
    <source>
        <dbReference type="ARBA" id="ARBA00004651"/>
    </source>
</evidence>
<evidence type="ECO:0000313" key="11">
    <source>
        <dbReference type="Proteomes" id="UP000176997"/>
    </source>
</evidence>
<feature type="transmembrane region" description="Helical" evidence="8">
    <location>
        <begin position="282"/>
        <end position="301"/>
    </location>
</feature>
<feature type="transmembrane region" description="Helical" evidence="8">
    <location>
        <begin position="338"/>
        <end position="356"/>
    </location>
</feature>
<name>A0A1G2S763_9BACT</name>
<dbReference type="GO" id="GO:0016763">
    <property type="term" value="F:pentosyltransferase activity"/>
    <property type="evidence" value="ECO:0007669"/>
    <property type="project" value="TreeGrafter"/>
</dbReference>
<dbReference type="SUPFAM" id="SSF54106">
    <property type="entry name" value="LysM domain"/>
    <property type="match status" value="1"/>
</dbReference>
<dbReference type="Gene3D" id="3.10.350.10">
    <property type="entry name" value="LysM domain"/>
    <property type="match status" value="1"/>
</dbReference>
<keyword evidence="7 8" id="KW-0472">Membrane</keyword>
<comment type="caution">
    <text evidence="10">The sequence shown here is derived from an EMBL/GenBank/DDBJ whole genome shotgun (WGS) entry which is preliminary data.</text>
</comment>
<evidence type="ECO:0000313" key="10">
    <source>
        <dbReference type="EMBL" id="OHA80896.1"/>
    </source>
</evidence>
<dbReference type="EMBL" id="MHUS01000016">
    <property type="protein sequence ID" value="OHA80896.1"/>
    <property type="molecule type" value="Genomic_DNA"/>
</dbReference>
<dbReference type="SMART" id="SM00257">
    <property type="entry name" value="LysM"/>
    <property type="match status" value="1"/>
</dbReference>
<dbReference type="AlphaFoldDB" id="A0A1G2S763"/>
<gene>
    <name evidence="10" type="ORF">A2675_02285</name>
</gene>
<dbReference type="InterPro" id="IPR050297">
    <property type="entry name" value="LipidA_mod_glycosyltrf_83"/>
</dbReference>
<protein>
    <recommendedName>
        <fullName evidence="9">LysM domain-containing protein</fullName>
    </recommendedName>
</protein>
<keyword evidence="2" id="KW-1003">Cell membrane</keyword>
<feature type="transmembrane region" description="Helical" evidence="8">
    <location>
        <begin position="122"/>
        <end position="139"/>
    </location>
</feature>
<feature type="domain" description="LysM" evidence="9">
    <location>
        <begin position="532"/>
        <end position="579"/>
    </location>
</feature>
<evidence type="ECO:0000256" key="2">
    <source>
        <dbReference type="ARBA" id="ARBA00022475"/>
    </source>
</evidence>
<dbReference type="STRING" id="1802723.A2675_02285"/>
<dbReference type="InterPro" id="IPR038731">
    <property type="entry name" value="RgtA/B/C-like"/>
</dbReference>
<reference evidence="10 11" key="1">
    <citation type="journal article" date="2016" name="Nat. Commun.">
        <title>Thousands of microbial genomes shed light on interconnected biogeochemical processes in an aquifer system.</title>
        <authorList>
            <person name="Anantharaman K."/>
            <person name="Brown C.T."/>
            <person name="Hug L.A."/>
            <person name="Sharon I."/>
            <person name="Castelle C.J."/>
            <person name="Probst A.J."/>
            <person name="Thomas B.C."/>
            <person name="Singh A."/>
            <person name="Wilkins M.J."/>
            <person name="Karaoz U."/>
            <person name="Brodie E.L."/>
            <person name="Williams K.H."/>
            <person name="Hubbard S.S."/>
            <person name="Banfield J.F."/>
        </authorList>
    </citation>
    <scope>NUCLEOTIDE SEQUENCE [LARGE SCALE GENOMIC DNA]</scope>
</reference>
<accession>A0A1G2S763</accession>
<dbReference type="CDD" id="cd00118">
    <property type="entry name" value="LysM"/>
    <property type="match status" value="1"/>
</dbReference>
<evidence type="ECO:0000256" key="3">
    <source>
        <dbReference type="ARBA" id="ARBA00022676"/>
    </source>
</evidence>
<proteinExistence type="predicted"/>
<dbReference type="PANTHER" id="PTHR33908:SF11">
    <property type="entry name" value="MEMBRANE PROTEIN"/>
    <property type="match status" value="1"/>
</dbReference>
<dbReference type="GO" id="GO:0009103">
    <property type="term" value="P:lipopolysaccharide biosynthetic process"/>
    <property type="evidence" value="ECO:0007669"/>
    <property type="project" value="UniProtKB-ARBA"/>
</dbReference>
<sequence length="588" mass="67052">MSQSSSSSPSASLGIIRWYDLAISAIWAIIGFGLFMRVWGLGAEGLRLDESQSVWQAMHSLDFIREYMLKNVHLPLHNSLLHLWMLLFGPSEASVRTLALIPGILSVPALYFLAREFIRPRWALYATAIAALSPFWVWYSREIRMYSLLTLITIFSYYAYVKILKENRVRWYVLYALVNIVGMYTHYFFFLILLVQLVYFFLTWRVRFSDRPPGEQVGEKRTMLRRFVLVGAVLVAGFVPWLYLLVTNYGSGSLAPILEKPDAFNVILQFYEFMFGFHTDTLTASLVGGWPILILGSFFFLSKRAPSSPLILLLPVGILLPVAIGFIASQYLPLFLSRYFIIVTPLLFIFVAWFIGELPTRSRIAVGGVFLAVLSVLLINQSIDPRVPTRENYREATQYISSQVGPRDIVVASPPYLVYPTQYYYHGDAMLTTYPIWDKRKGGIPAITDEILEQDLRAIKVGHSRIFFLVSTDLYGSKESKTYLDTHLTKIAKHQFSKNLWVHVYQAEYASKASPTPTGESWAESEEIPKGMIHVVAPGETLSKITFRYYGDYLQLSRIQKINGIRDPKIIHPGDILSIPEITPQKVL</sequence>
<feature type="transmembrane region" description="Helical" evidence="8">
    <location>
        <begin position="310"/>
        <end position="332"/>
    </location>
</feature>